<dbReference type="Proteomes" id="UP001208131">
    <property type="component" value="Unassembled WGS sequence"/>
</dbReference>
<comment type="caution">
    <text evidence="2">The sequence shown here is derived from an EMBL/GenBank/DDBJ whole genome shotgun (WGS) entry which is preliminary data.</text>
</comment>
<evidence type="ECO:0000313" key="3">
    <source>
        <dbReference type="Proteomes" id="UP001208131"/>
    </source>
</evidence>
<keyword evidence="3" id="KW-1185">Reference proteome</keyword>
<dbReference type="EMBL" id="JAOQJZ010000007">
    <property type="protein sequence ID" value="MCU6705814.1"/>
    <property type="molecule type" value="Genomic_DNA"/>
</dbReference>
<accession>A0AAE3IH52</accession>
<sequence>MEAVIAAFIAAAASIACQLIIARSGAKENKKSQEATERLIIYRIDRLEQTVSEHNALISRMAAAEQKITDMERERYS</sequence>
<keyword evidence="1" id="KW-0175">Coiled coil</keyword>
<organism evidence="2 3">
    <name type="scientific">Hominimerdicola aceti</name>
    <dbReference type="NCBI Taxonomy" id="2981726"/>
    <lineage>
        <taxon>Bacteria</taxon>
        <taxon>Bacillati</taxon>
        <taxon>Bacillota</taxon>
        <taxon>Clostridia</taxon>
        <taxon>Eubacteriales</taxon>
        <taxon>Oscillospiraceae</taxon>
        <taxon>Hominimerdicola</taxon>
    </lineage>
</organism>
<gene>
    <name evidence="2" type="ORF">OCV57_07745</name>
</gene>
<proteinExistence type="predicted"/>
<dbReference type="RefSeq" id="WP_038672626.1">
    <property type="nucleotide sequence ID" value="NZ_JAOQJZ010000007.1"/>
</dbReference>
<reference evidence="2 3" key="1">
    <citation type="journal article" date="2021" name="ISME Commun">
        <title>Automated analysis of genomic sequences facilitates high-throughput and comprehensive description of bacteria.</title>
        <authorList>
            <person name="Hitch T.C.A."/>
        </authorList>
    </citation>
    <scope>NUCLEOTIDE SEQUENCE [LARGE SCALE GENOMIC DNA]</scope>
    <source>
        <strain evidence="2 3">Sanger_31</strain>
    </source>
</reference>
<name>A0AAE3IH52_9FIRM</name>
<evidence type="ECO:0000313" key="2">
    <source>
        <dbReference type="EMBL" id="MCU6705814.1"/>
    </source>
</evidence>
<dbReference type="AlphaFoldDB" id="A0AAE3IH52"/>
<feature type="coiled-coil region" evidence="1">
    <location>
        <begin position="47"/>
        <end position="74"/>
    </location>
</feature>
<protein>
    <submittedName>
        <fullName evidence="2">Uncharacterized protein</fullName>
    </submittedName>
</protein>
<evidence type="ECO:0000256" key="1">
    <source>
        <dbReference type="SAM" id="Coils"/>
    </source>
</evidence>